<dbReference type="SUPFAM" id="SSF50494">
    <property type="entry name" value="Trypsin-like serine proteases"/>
    <property type="match status" value="1"/>
</dbReference>
<dbReference type="InterPro" id="IPR009003">
    <property type="entry name" value="Peptidase_S1_PA"/>
</dbReference>
<evidence type="ECO:0000256" key="1">
    <source>
        <dbReference type="ARBA" id="ARBA00022729"/>
    </source>
</evidence>
<keyword evidence="3" id="KW-1185">Reference proteome</keyword>
<accession>A0ABQ2LLR4</accession>
<evidence type="ECO:0000313" key="2">
    <source>
        <dbReference type="EMBL" id="GGO39751.1"/>
    </source>
</evidence>
<proteinExistence type="predicted"/>
<reference evidence="3" key="1">
    <citation type="journal article" date="2019" name="Int. J. Syst. Evol. Microbiol.">
        <title>The Global Catalogue of Microorganisms (GCM) 10K type strain sequencing project: providing services to taxonomists for standard genome sequencing and annotation.</title>
        <authorList>
            <consortium name="The Broad Institute Genomics Platform"/>
            <consortium name="The Broad Institute Genome Sequencing Center for Infectious Disease"/>
            <person name="Wu L."/>
            <person name="Ma J."/>
        </authorList>
    </citation>
    <scope>NUCLEOTIDE SEQUENCE [LARGE SCALE GENOMIC DNA]</scope>
    <source>
        <strain evidence="3">CGMCC 4.7349</strain>
    </source>
</reference>
<keyword evidence="1" id="KW-0732">Signal</keyword>
<comment type="caution">
    <text evidence="2">The sequence shown here is derived from an EMBL/GenBank/DDBJ whole genome shotgun (WGS) entry which is preliminary data.</text>
</comment>
<dbReference type="Gene3D" id="2.40.10.10">
    <property type="entry name" value="Trypsin-like serine proteases"/>
    <property type="match status" value="2"/>
</dbReference>
<sequence>MSAAPGRPGLISERRTRKAMRRSRGAAASLLLVAGMILPLAAAPGYANESADPATPRISGEVAAAKPRLTAEAARLGRTPGEALRAYWTSARMKKAGTGTRASAVSVAVDPPSVSRAVPVFGPYSTGKPNRFIGKVFFTLPDGRDSACSGSVVSAPNRSLVSTAAHCVDPDGGHGDLVRNFVFVPAAYNGTAPLGVWTPRVLTVMNEWQDNPHHAGWDLGAAIVTRDPAGRGIEDVLGAFVVAHNRGNIFMSAVGYPVDGRFGFAIQQWYCAGRTTILDSTQPGTGRERSMMCDFVPGASGGPWYWGVRPIPGFPVIWYLGGQTAKTGQGFSHSPHFGDRALAFYDLVGRI</sequence>
<organism evidence="2 3">
    <name type="scientific">Streptomyces lasiicapitis</name>
    <dbReference type="NCBI Taxonomy" id="1923961"/>
    <lineage>
        <taxon>Bacteria</taxon>
        <taxon>Bacillati</taxon>
        <taxon>Actinomycetota</taxon>
        <taxon>Actinomycetes</taxon>
        <taxon>Kitasatosporales</taxon>
        <taxon>Streptomycetaceae</taxon>
        <taxon>Streptomyces</taxon>
    </lineage>
</organism>
<dbReference type="EMBL" id="BMNG01000003">
    <property type="protein sequence ID" value="GGO39751.1"/>
    <property type="molecule type" value="Genomic_DNA"/>
</dbReference>
<dbReference type="InterPro" id="IPR050966">
    <property type="entry name" value="Glutamyl_endopeptidase"/>
</dbReference>
<gene>
    <name evidence="2" type="ORF">GCM10012286_16900</name>
</gene>
<dbReference type="PANTHER" id="PTHR15462:SF19">
    <property type="entry name" value="PEPTIDASE S1 DOMAIN-CONTAINING PROTEIN"/>
    <property type="match status" value="1"/>
</dbReference>
<dbReference type="InterPro" id="IPR043504">
    <property type="entry name" value="Peptidase_S1_PA_chymotrypsin"/>
</dbReference>
<protein>
    <submittedName>
        <fullName evidence="2">Peptidase</fullName>
    </submittedName>
</protein>
<name>A0ABQ2LLR4_9ACTN</name>
<dbReference type="PANTHER" id="PTHR15462">
    <property type="entry name" value="SERINE PROTEASE"/>
    <property type="match status" value="1"/>
</dbReference>
<dbReference type="Proteomes" id="UP000656881">
    <property type="component" value="Unassembled WGS sequence"/>
</dbReference>
<evidence type="ECO:0000313" key="3">
    <source>
        <dbReference type="Proteomes" id="UP000656881"/>
    </source>
</evidence>